<keyword evidence="5 8" id="KW-1133">Transmembrane helix</keyword>
<dbReference type="Proteomes" id="UP000256220">
    <property type="component" value="Unassembled WGS sequence"/>
</dbReference>
<dbReference type="InterPro" id="IPR011527">
    <property type="entry name" value="ABC1_TM_dom"/>
</dbReference>
<feature type="transmembrane region" description="Helical" evidence="8">
    <location>
        <begin position="212"/>
        <end position="237"/>
    </location>
</feature>
<dbReference type="PANTHER" id="PTHR24221:SF590">
    <property type="entry name" value="COMPONENT LINKED WITH THE ASSEMBLY OF CYTOCHROME' TRANSPORT TRANSMEMBRANE ATP-BINDING PROTEIN ABC TRANSPORTER CYDD-RELATED"/>
    <property type="match status" value="1"/>
</dbReference>
<dbReference type="CDD" id="cd03228">
    <property type="entry name" value="ABCC_MRP_Like"/>
    <property type="match status" value="1"/>
</dbReference>
<dbReference type="Gene3D" id="1.20.1560.10">
    <property type="entry name" value="ABC transporter type 1, transmembrane domain"/>
    <property type="match status" value="1"/>
</dbReference>
<dbReference type="CDD" id="cd18584">
    <property type="entry name" value="ABC_6TM_AarD_CydD"/>
    <property type="match status" value="1"/>
</dbReference>
<dbReference type="GO" id="GO:0016887">
    <property type="term" value="F:ATP hydrolysis activity"/>
    <property type="evidence" value="ECO:0007669"/>
    <property type="project" value="InterPro"/>
</dbReference>
<evidence type="ECO:0000256" key="8">
    <source>
        <dbReference type="SAM" id="Phobius"/>
    </source>
</evidence>
<evidence type="ECO:0000313" key="12">
    <source>
        <dbReference type="Proteomes" id="UP000256220"/>
    </source>
</evidence>
<dbReference type="InterPro" id="IPR039421">
    <property type="entry name" value="Type_1_exporter"/>
</dbReference>
<feature type="domain" description="ABC transmembrane type-1" evidence="10">
    <location>
        <begin position="12"/>
        <end position="275"/>
    </location>
</feature>
<dbReference type="SUPFAM" id="SSF52540">
    <property type="entry name" value="P-loop containing nucleoside triphosphate hydrolases"/>
    <property type="match status" value="1"/>
</dbReference>
<comment type="caution">
    <text evidence="11">The sequence shown here is derived from an EMBL/GenBank/DDBJ whole genome shotgun (WGS) entry which is preliminary data.</text>
</comment>
<proteinExistence type="predicted"/>
<dbReference type="PROSITE" id="PS00211">
    <property type="entry name" value="ABC_TRANSPORTER_1"/>
    <property type="match status" value="1"/>
</dbReference>
<sequence length="551" mass="56959">MPPLPGLRRHFGVLAVLGTLTAAAILVQADGLATLLTGGGVTWTLVAAIAVRALLAGVQGSVGGRFAAKVKGGLRKRLLGAEAENPGAVATLVTKGIDASDAYLTGYLPTVVLSAIVPVAVLVRLFAADLSSALIILATLPLIPVFAILVGQHTKAKTAKQWSLLSKLGGHFLDVVRGLGTLKVFGRAEAQVKTVRAMADAHTDATMRTLRVAFLSALVLELVATLSVALVAVPIGFRLLEGGMVVHTAVLVLLLAPEAYLPLRAAGAKFHASAEGLATLREALAVRSEDVVRGSRVARRGAPRIVLEKVSVAYGGETVLSEVDMTIEAGEHVALVGPSGSGKSTLLAVLLGFVTPTSGRVLVDGVDLGDLDPAVWRAGAAWVPQRPTLFTGTVEENIAMGQVPDVQAAARAAAFDEVVRGLPDGYRTRVGELGAPLSAGQRQRLGLARALARTEAGLALLDEPTARLDAATEAAVLGATRELLTGRTAVLVAHRPAMAALATRVLEVHDGTVRAVGGAEDAPRAVTERVNPPRPKVPLSRWQDATSASAR</sequence>
<dbReference type="Pfam" id="PF00664">
    <property type="entry name" value="ABC_membrane"/>
    <property type="match status" value="1"/>
</dbReference>
<name>A0A2P2FFP1_AMYLU</name>
<dbReference type="InterPro" id="IPR014216">
    <property type="entry name" value="ABC_transptr_CydD"/>
</dbReference>
<accession>A0A2P2FFP1</accession>
<dbReference type="GO" id="GO:0005886">
    <property type="term" value="C:plasma membrane"/>
    <property type="evidence" value="ECO:0007669"/>
    <property type="project" value="UniProtKB-SubCell"/>
</dbReference>
<evidence type="ECO:0000256" key="4">
    <source>
        <dbReference type="ARBA" id="ARBA00022840"/>
    </source>
</evidence>
<dbReference type="InterPro" id="IPR036640">
    <property type="entry name" value="ABC1_TM_sf"/>
</dbReference>
<reference evidence="11 12" key="1">
    <citation type="journal article" date="2014" name="Genome Announc.">
        <title>Draft Genome Sequence of Amycolatopsis lurida NRRL 2430, Producer of the Glycopeptide Family Antibiotic Ristocetin.</title>
        <authorList>
            <person name="Kwun M.J."/>
            <person name="Hong H.J."/>
        </authorList>
    </citation>
    <scope>NUCLEOTIDE SEQUENCE [LARGE SCALE GENOMIC DNA]</scope>
    <source>
        <strain evidence="11 12">NRRL 2430</strain>
    </source>
</reference>
<dbReference type="GO" id="GO:0005524">
    <property type="term" value="F:ATP binding"/>
    <property type="evidence" value="ECO:0007669"/>
    <property type="project" value="UniProtKB-KW"/>
</dbReference>
<keyword evidence="2 8" id="KW-0812">Transmembrane</keyword>
<evidence type="ECO:0000256" key="5">
    <source>
        <dbReference type="ARBA" id="ARBA00022989"/>
    </source>
</evidence>
<feature type="transmembrane region" description="Helical" evidence="8">
    <location>
        <begin position="104"/>
        <end position="127"/>
    </location>
</feature>
<dbReference type="PANTHER" id="PTHR24221">
    <property type="entry name" value="ATP-BINDING CASSETTE SUB-FAMILY B"/>
    <property type="match status" value="1"/>
</dbReference>
<evidence type="ECO:0000259" key="10">
    <source>
        <dbReference type="PROSITE" id="PS50929"/>
    </source>
</evidence>
<keyword evidence="4" id="KW-0067">ATP-binding</keyword>
<evidence type="ECO:0000313" key="11">
    <source>
        <dbReference type="EMBL" id="KFU75536.1"/>
    </source>
</evidence>
<evidence type="ECO:0000256" key="2">
    <source>
        <dbReference type="ARBA" id="ARBA00022692"/>
    </source>
</evidence>
<comment type="subcellular location">
    <subcellularLocation>
        <location evidence="1">Cell membrane</location>
        <topology evidence="1">Multi-pass membrane protein</topology>
    </subcellularLocation>
</comment>
<keyword evidence="6 8" id="KW-0472">Membrane</keyword>
<dbReference type="PROSITE" id="PS50893">
    <property type="entry name" value="ABC_TRANSPORTER_2"/>
    <property type="match status" value="1"/>
</dbReference>
<evidence type="ECO:0000259" key="9">
    <source>
        <dbReference type="PROSITE" id="PS50893"/>
    </source>
</evidence>
<dbReference type="EMBL" id="JFBM01000064">
    <property type="protein sequence ID" value="KFU75536.1"/>
    <property type="molecule type" value="Genomic_DNA"/>
</dbReference>
<dbReference type="AlphaFoldDB" id="A0A2P2FFP1"/>
<dbReference type="InterPro" id="IPR017871">
    <property type="entry name" value="ABC_transporter-like_CS"/>
</dbReference>
<dbReference type="SMART" id="SM00382">
    <property type="entry name" value="AAA"/>
    <property type="match status" value="1"/>
</dbReference>
<feature type="transmembrane region" description="Helical" evidence="8">
    <location>
        <begin position="133"/>
        <end position="151"/>
    </location>
</feature>
<dbReference type="NCBIfam" id="TIGR02857">
    <property type="entry name" value="CydD"/>
    <property type="match status" value="1"/>
</dbReference>
<evidence type="ECO:0000256" key="7">
    <source>
        <dbReference type="SAM" id="MobiDB-lite"/>
    </source>
</evidence>
<feature type="domain" description="ABC transporter" evidence="9">
    <location>
        <begin position="305"/>
        <end position="535"/>
    </location>
</feature>
<dbReference type="InterPro" id="IPR003593">
    <property type="entry name" value="AAA+_ATPase"/>
</dbReference>
<evidence type="ECO:0000256" key="3">
    <source>
        <dbReference type="ARBA" id="ARBA00022741"/>
    </source>
</evidence>
<dbReference type="Pfam" id="PF00005">
    <property type="entry name" value="ABC_tran"/>
    <property type="match status" value="1"/>
</dbReference>
<keyword evidence="3" id="KW-0547">Nucleotide-binding</keyword>
<evidence type="ECO:0000256" key="1">
    <source>
        <dbReference type="ARBA" id="ARBA00004651"/>
    </source>
</evidence>
<dbReference type="SUPFAM" id="SSF90123">
    <property type="entry name" value="ABC transporter transmembrane region"/>
    <property type="match status" value="1"/>
</dbReference>
<organism evidence="11 12">
    <name type="scientific">Amycolatopsis lurida NRRL 2430</name>
    <dbReference type="NCBI Taxonomy" id="1460371"/>
    <lineage>
        <taxon>Bacteria</taxon>
        <taxon>Bacillati</taxon>
        <taxon>Actinomycetota</taxon>
        <taxon>Actinomycetes</taxon>
        <taxon>Pseudonocardiales</taxon>
        <taxon>Pseudonocardiaceae</taxon>
        <taxon>Amycolatopsis</taxon>
    </lineage>
</organism>
<gene>
    <name evidence="11" type="ORF">BB31_40955</name>
</gene>
<dbReference type="InterPro" id="IPR003439">
    <property type="entry name" value="ABC_transporter-like_ATP-bd"/>
</dbReference>
<dbReference type="RefSeq" id="WP_241784165.1">
    <property type="nucleotide sequence ID" value="NZ_JFBM01000064.1"/>
</dbReference>
<dbReference type="Gene3D" id="3.40.50.300">
    <property type="entry name" value="P-loop containing nucleotide triphosphate hydrolases"/>
    <property type="match status" value="1"/>
</dbReference>
<dbReference type="InterPro" id="IPR027417">
    <property type="entry name" value="P-loop_NTPase"/>
</dbReference>
<dbReference type="PROSITE" id="PS50929">
    <property type="entry name" value="ABC_TM1F"/>
    <property type="match status" value="1"/>
</dbReference>
<evidence type="ECO:0000256" key="6">
    <source>
        <dbReference type="ARBA" id="ARBA00023136"/>
    </source>
</evidence>
<feature type="region of interest" description="Disordered" evidence="7">
    <location>
        <begin position="519"/>
        <end position="551"/>
    </location>
</feature>
<keyword evidence="12" id="KW-1185">Reference proteome</keyword>
<dbReference type="GO" id="GO:0140359">
    <property type="term" value="F:ABC-type transporter activity"/>
    <property type="evidence" value="ECO:0007669"/>
    <property type="project" value="InterPro"/>
</dbReference>
<dbReference type="GO" id="GO:0042883">
    <property type="term" value="P:cysteine transport"/>
    <property type="evidence" value="ECO:0007669"/>
    <property type="project" value="InterPro"/>
</dbReference>
<protein>
    <submittedName>
        <fullName evidence="11">ABC transporter ATPase</fullName>
    </submittedName>
</protein>